<keyword evidence="3 6" id="KW-0812">Transmembrane</keyword>
<feature type="transmembrane region" description="Helical" evidence="6">
    <location>
        <begin position="80"/>
        <end position="105"/>
    </location>
</feature>
<organism evidence="7 8">
    <name type="scientific">Flavobacterium agricola</name>
    <dbReference type="NCBI Taxonomy" id="2870839"/>
    <lineage>
        <taxon>Bacteria</taxon>
        <taxon>Pseudomonadati</taxon>
        <taxon>Bacteroidota</taxon>
        <taxon>Flavobacteriia</taxon>
        <taxon>Flavobacteriales</taxon>
        <taxon>Flavobacteriaceae</taxon>
        <taxon>Flavobacterium</taxon>
    </lineage>
</organism>
<protein>
    <submittedName>
        <fullName evidence="7">Polysaccharide biosynthesis C-terminal domain-containing protein</fullName>
    </submittedName>
</protein>
<dbReference type="InterPro" id="IPR002797">
    <property type="entry name" value="Polysacc_synth"/>
</dbReference>
<feature type="transmembrane region" description="Helical" evidence="6">
    <location>
        <begin position="298"/>
        <end position="318"/>
    </location>
</feature>
<evidence type="ECO:0000313" key="8">
    <source>
        <dbReference type="Proteomes" id="UP001163328"/>
    </source>
</evidence>
<sequence>MENTKQTKQIVGYTVINYVGIAIGIVSTLFIYPLDVELLGIFRYIDSWAQMLFPIITLGSAQALIHFYPQLPEKMQVRLFGFSLVSIFKLAFWVSLLVLFFYFFVDDINTNYIFYSLPIALVLALVELFKRQATTLEKIAVPTLYEKVVPKLALPIAFLLVLWGYVSVNMGFVLYVLAFVFLLAGVALYVKKHYKYKICWSEAELFTHISKKEYYRYSLYAFAGSFGSFFAFRIDSIMIPNFIDLEANGIYNIGVTLASTLAIPATGIFALQAPVISKLIKTNNWQALHVKYKETAKLLLFVAALFYGSVLLGMEPLFNLLPTQNKLLPALPIIYILGASMFVNMSTGFNSEIISYSKHYRFNLITILFLVVLNVGLNYYVLKYTHWGILGVACASLLAMTVFNFLKTAFIYKVFKLLPFDAGYFKITSIFLIGFGLAYLLPTSTWPAINLLLKCSFFVIFCIFFVYKLRLILVLNQFVGKKIKNF</sequence>
<dbReference type="Proteomes" id="UP001163328">
    <property type="component" value="Chromosome"/>
</dbReference>
<gene>
    <name evidence="7" type="ORF">K5I29_00595</name>
</gene>
<name>A0ABY6M2H2_9FLAO</name>
<evidence type="ECO:0000313" key="7">
    <source>
        <dbReference type="EMBL" id="UYW01483.1"/>
    </source>
</evidence>
<feature type="transmembrane region" description="Helical" evidence="6">
    <location>
        <begin position="149"/>
        <end position="166"/>
    </location>
</feature>
<evidence type="ECO:0000256" key="4">
    <source>
        <dbReference type="ARBA" id="ARBA00022989"/>
    </source>
</evidence>
<evidence type="ECO:0000256" key="5">
    <source>
        <dbReference type="ARBA" id="ARBA00023136"/>
    </source>
</evidence>
<keyword evidence="5 6" id="KW-0472">Membrane</keyword>
<feature type="transmembrane region" description="Helical" evidence="6">
    <location>
        <begin position="424"/>
        <end position="442"/>
    </location>
</feature>
<keyword evidence="2" id="KW-1003">Cell membrane</keyword>
<feature type="transmembrane region" description="Helical" evidence="6">
    <location>
        <begin position="219"/>
        <end position="243"/>
    </location>
</feature>
<dbReference type="PRINTS" id="PR00500">
    <property type="entry name" value="POLYCYSTIN1"/>
</dbReference>
<dbReference type="RefSeq" id="WP_264433955.1">
    <property type="nucleotide sequence ID" value="NZ_CP081495.1"/>
</dbReference>
<comment type="subcellular location">
    <subcellularLocation>
        <location evidence="1">Cell membrane</location>
        <topology evidence="1">Multi-pass membrane protein</topology>
    </subcellularLocation>
</comment>
<feature type="transmembrane region" description="Helical" evidence="6">
    <location>
        <begin position="330"/>
        <end position="350"/>
    </location>
</feature>
<feature type="transmembrane region" description="Helical" evidence="6">
    <location>
        <begin position="111"/>
        <end position="129"/>
    </location>
</feature>
<keyword evidence="8" id="KW-1185">Reference proteome</keyword>
<dbReference type="Pfam" id="PF01943">
    <property type="entry name" value="Polysacc_synt"/>
    <property type="match status" value="1"/>
</dbReference>
<proteinExistence type="predicted"/>
<evidence type="ECO:0000256" key="3">
    <source>
        <dbReference type="ARBA" id="ARBA00022692"/>
    </source>
</evidence>
<keyword evidence="4 6" id="KW-1133">Transmembrane helix</keyword>
<feature type="transmembrane region" description="Helical" evidence="6">
    <location>
        <begin position="172"/>
        <end position="190"/>
    </location>
</feature>
<reference evidence="7" key="1">
    <citation type="submission" date="2021-08" db="EMBL/GenBank/DDBJ databases">
        <title>Flavobacterium sp. strain CC-SYL302.</title>
        <authorList>
            <person name="Lin S.-Y."/>
            <person name="Lee T.-H."/>
            <person name="Young C.-C."/>
        </authorList>
    </citation>
    <scope>NUCLEOTIDE SEQUENCE</scope>
    <source>
        <strain evidence="7">CC-SYL302</strain>
    </source>
</reference>
<accession>A0ABY6M2H2</accession>
<dbReference type="InterPro" id="IPR000434">
    <property type="entry name" value="PC1"/>
</dbReference>
<feature type="transmembrane region" description="Helical" evidence="6">
    <location>
        <begin position="387"/>
        <end position="412"/>
    </location>
</feature>
<feature type="transmembrane region" description="Helical" evidence="6">
    <location>
        <begin position="249"/>
        <end position="271"/>
    </location>
</feature>
<dbReference type="PANTHER" id="PTHR30250:SF11">
    <property type="entry name" value="O-ANTIGEN TRANSPORTER-RELATED"/>
    <property type="match status" value="1"/>
</dbReference>
<feature type="transmembrane region" description="Helical" evidence="6">
    <location>
        <begin position="12"/>
        <end position="31"/>
    </location>
</feature>
<evidence type="ECO:0000256" key="6">
    <source>
        <dbReference type="SAM" id="Phobius"/>
    </source>
</evidence>
<evidence type="ECO:0000256" key="1">
    <source>
        <dbReference type="ARBA" id="ARBA00004651"/>
    </source>
</evidence>
<feature type="transmembrane region" description="Helical" evidence="6">
    <location>
        <begin position="362"/>
        <end position="381"/>
    </location>
</feature>
<dbReference type="PANTHER" id="PTHR30250">
    <property type="entry name" value="PST FAMILY PREDICTED COLANIC ACID TRANSPORTER"/>
    <property type="match status" value="1"/>
</dbReference>
<dbReference type="EMBL" id="CP081495">
    <property type="protein sequence ID" value="UYW01483.1"/>
    <property type="molecule type" value="Genomic_DNA"/>
</dbReference>
<feature type="transmembrane region" description="Helical" evidence="6">
    <location>
        <begin position="51"/>
        <end position="68"/>
    </location>
</feature>
<evidence type="ECO:0000256" key="2">
    <source>
        <dbReference type="ARBA" id="ARBA00022475"/>
    </source>
</evidence>
<feature type="transmembrane region" description="Helical" evidence="6">
    <location>
        <begin position="448"/>
        <end position="467"/>
    </location>
</feature>
<dbReference type="InterPro" id="IPR050833">
    <property type="entry name" value="Poly_Biosynth_Transport"/>
</dbReference>